<protein>
    <submittedName>
        <fullName evidence="3">Uncharacterized protein</fullName>
    </submittedName>
</protein>
<evidence type="ECO:0000313" key="3">
    <source>
        <dbReference type="EMBL" id="CAL7933758.1"/>
    </source>
</evidence>
<dbReference type="Proteomes" id="UP001642520">
    <property type="component" value="Unassembled WGS sequence"/>
</dbReference>
<keyword evidence="2" id="KW-0732">Signal</keyword>
<comment type="caution">
    <text evidence="3">The sequence shown here is derived from an EMBL/GenBank/DDBJ whole genome shotgun (WGS) entry which is preliminary data.</text>
</comment>
<dbReference type="PANTHER" id="PTHR37161:SF3">
    <property type="entry name" value="HDC10475"/>
    <property type="match status" value="1"/>
</dbReference>
<accession>A0ABP1N0W7</accession>
<evidence type="ECO:0000256" key="1">
    <source>
        <dbReference type="SAM" id="Coils"/>
    </source>
</evidence>
<evidence type="ECO:0000313" key="4">
    <source>
        <dbReference type="Proteomes" id="UP001642520"/>
    </source>
</evidence>
<organism evidence="3 4">
    <name type="scientific">Xylocopa violacea</name>
    <name type="common">Violet carpenter bee</name>
    <name type="synonym">Apis violacea</name>
    <dbReference type="NCBI Taxonomy" id="135666"/>
    <lineage>
        <taxon>Eukaryota</taxon>
        <taxon>Metazoa</taxon>
        <taxon>Ecdysozoa</taxon>
        <taxon>Arthropoda</taxon>
        <taxon>Hexapoda</taxon>
        <taxon>Insecta</taxon>
        <taxon>Pterygota</taxon>
        <taxon>Neoptera</taxon>
        <taxon>Endopterygota</taxon>
        <taxon>Hymenoptera</taxon>
        <taxon>Apocrita</taxon>
        <taxon>Aculeata</taxon>
        <taxon>Apoidea</taxon>
        <taxon>Anthophila</taxon>
        <taxon>Apidae</taxon>
        <taxon>Xylocopa</taxon>
        <taxon>Xylocopa</taxon>
    </lineage>
</organism>
<dbReference type="Pfam" id="PF05335">
    <property type="entry name" value="DUF745"/>
    <property type="match status" value="1"/>
</dbReference>
<feature type="signal peptide" evidence="2">
    <location>
        <begin position="1"/>
        <end position="16"/>
    </location>
</feature>
<dbReference type="PANTHER" id="PTHR37161">
    <property type="entry name" value="HDC10475"/>
    <property type="match status" value="1"/>
</dbReference>
<keyword evidence="4" id="KW-1185">Reference proteome</keyword>
<dbReference type="InterPro" id="IPR007999">
    <property type="entry name" value="DUF745"/>
</dbReference>
<gene>
    <name evidence="3" type="ORF">XYLVIOL_LOCUS624</name>
</gene>
<name>A0ABP1N0W7_XYLVO</name>
<keyword evidence="1" id="KW-0175">Coiled coil</keyword>
<proteinExistence type="predicted"/>
<feature type="chain" id="PRO_5045745417" evidence="2">
    <location>
        <begin position="17"/>
        <end position="387"/>
    </location>
</feature>
<sequence length="387" mass="39168">MKAVLILSVCVCLVQCGPGKKQTREQPAQSYEYAYAREPALGIDPSYGEPGPIAAGPPLSHGPKLSHPGFSIGGPLVSIAKSAAEQAHTQLSNQQSVAGQAAYVAKNTLAQAAAQSAATAAAALTGKQIVVQGLEQQSKDAHVAVDGENLQLQQAERAASAAKSTAKQAMQQLQVITAALNAAQATADRAAQAAAEAAAELAAQTTMVGQAKARAESVDEQLSAARLDYESTQVAAEKAATSAAAAQNNAAAAAAHVADNAATSALLTHEPVNPAPLARLPLEHGNLGESALLKGPGALQEGALLASGHLRPSAAVHESEGLRIPAGLLGPLGGPNALHDAAALRASGLFHEAGPALQSPNGLHRSELLSLANALPTDSYDIKGYRY</sequence>
<feature type="coiled-coil region" evidence="1">
    <location>
        <begin position="152"/>
        <end position="200"/>
    </location>
</feature>
<dbReference type="EMBL" id="CAXAJV020001281">
    <property type="protein sequence ID" value="CAL7933758.1"/>
    <property type="molecule type" value="Genomic_DNA"/>
</dbReference>
<evidence type="ECO:0000256" key="2">
    <source>
        <dbReference type="SAM" id="SignalP"/>
    </source>
</evidence>
<reference evidence="3 4" key="1">
    <citation type="submission" date="2024-08" db="EMBL/GenBank/DDBJ databases">
        <authorList>
            <person name="Will J Nash"/>
            <person name="Angela Man"/>
            <person name="Seanna McTaggart"/>
            <person name="Kendall Baker"/>
            <person name="Tom Barker"/>
            <person name="Leah Catchpole"/>
            <person name="Alex Durrant"/>
            <person name="Karim Gharbi"/>
            <person name="Naomi Irish"/>
            <person name="Gemy Kaithakottil"/>
            <person name="Debby Ku"/>
            <person name="Aaliyah Providence"/>
            <person name="Felix Shaw"/>
            <person name="David Swarbreck"/>
            <person name="Chris Watkins"/>
            <person name="Ann M. McCartney"/>
            <person name="Giulio Formenti"/>
            <person name="Alice Mouton"/>
            <person name="Noel Vella"/>
            <person name="Bjorn M von Reumont"/>
            <person name="Adriana Vella"/>
            <person name="Wilfried Haerty"/>
        </authorList>
    </citation>
    <scope>NUCLEOTIDE SEQUENCE [LARGE SCALE GENOMIC DNA]</scope>
</reference>